<organism evidence="1">
    <name type="scientific">Anguilla anguilla</name>
    <name type="common">European freshwater eel</name>
    <name type="synonym">Muraena anguilla</name>
    <dbReference type="NCBI Taxonomy" id="7936"/>
    <lineage>
        <taxon>Eukaryota</taxon>
        <taxon>Metazoa</taxon>
        <taxon>Chordata</taxon>
        <taxon>Craniata</taxon>
        <taxon>Vertebrata</taxon>
        <taxon>Euteleostomi</taxon>
        <taxon>Actinopterygii</taxon>
        <taxon>Neopterygii</taxon>
        <taxon>Teleostei</taxon>
        <taxon>Anguilliformes</taxon>
        <taxon>Anguillidae</taxon>
        <taxon>Anguilla</taxon>
    </lineage>
</organism>
<sequence length="30" mass="3281">MDIKLLPTISLLKLACERSQCCVPTCSISN</sequence>
<proteinExistence type="predicted"/>
<evidence type="ECO:0000313" key="1">
    <source>
        <dbReference type="EMBL" id="JAH18625.1"/>
    </source>
</evidence>
<reference evidence="1" key="1">
    <citation type="submission" date="2014-11" db="EMBL/GenBank/DDBJ databases">
        <authorList>
            <person name="Amaro Gonzalez C."/>
        </authorList>
    </citation>
    <scope>NUCLEOTIDE SEQUENCE</scope>
</reference>
<name>A0A0E9QQT1_ANGAN</name>
<accession>A0A0E9QQT1</accession>
<dbReference type="AlphaFoldDB" id="A0A0E9QQT1"/>
<reference evidence="1" key="2">
    <citation type="journal article" date="2015" name="Fish Shellfish Immunol.">
        <title>Early steps in the European eel (Anguilla anguilla)-Vibrio vulnificus interaction in the gills: Role of the RtxA13 toxin.</title>
        <authorList>
            <person name="Callol A."/>
            <person name="Pajuelo D."/>
            <person name="Ebbesson L."/>
            <person name="Teles M."/>
            <person name="MacKenzie S."/>
            <person name="Amaro C."/>
        </authorList>
    </citation>
    <scope>NUCLEOTIDE SEQUENCE</scope>
</reference>
<dbReference type="EMBL" id="GBXM01089952">
    <property type="protein sequence ID" value="JAH18625.1"/>
    <property type="molecule type" value="Transcribed_RNA"/>
</dbReference>
<protein>
    <submittedName>
        <fullName evidence="1">Uncharacterized protein</fullName>
    </submittedName>
</protein>